<dbReference type="AlphaFoldDB" id="A0A7R9KJ81"/>
<dbReference type="EMBL" id="OC856662">
    <property type="protein sequence ID" value="CAD7624085.1"/>
    <property type="molecule type" value="Genomic_DNA"/>
</dbReference>
<name>A0A7R9KJ81_9ACAR</name>
<feature type="region of interest" description="Disordered" evidence="1">
    <location>
        <begin position="1"/>
        <end position="26"/>
    </location>
</feature>
<dbReference type="EMBL" id="CAJPIZ010002087">
    <property type="protein sequence ID" value="CAG2104515.1"/>
    <property type="molecule type" value="Genomic_DNA"/>
</dbReference>
<sequence length="134" mass="14756">MCTAVIATPSRGCPGRTQQGSEVNSQQSTVNRAALFVFKANKNHFTYKNTNLAEATFLKTHAISTMYRFPARPALAKSLNRVLLGSNIQTRQLSIHEYMSMGLLNEYGIPTPISKAAKTPEEAHKIAESFGQCH</sequence>
<proteinExistence type="predicted"/>
<dbReference type="Gene3D" id="3.30.470.20">
    <property type="entry name" value="ATP-grasp fold, B domain"/>
    <property type="match status" value="1"/>
</dbReference>
<protein>
    <submittedName>
        <fullName evidence="2">Uncharacterized protein</fullName>
    </submittedName>
</protein>
<accession>A0A7R9KJ81</accession>
<keyword evidence="3" id="KW-1185">Reference proteome</keyword>
<dbReference type="Gene3D" id="3.30.1490.20">
    <property type="entry name" value="ATP-grasp fold, A domain"/>
    <property type="match status" value="1"/>
</dbReference>
<evidence type="ECO:0000313" key="2">
    <source>
        <dbReference type="EMBL" id="CAD7624085.1"/>
    </source>
</evidence>
<dbReference type="OrthoDB" id="1552at2759"/>
<reference evidence="2" key="1">
    <citation type="submission" date="2020-11" db="EMBL/GenBank/DDBJ databases">
        <authorList>
            <person name="Tran Van P."/>
        </authorList>
    </citation>
    <scope>NUCLEOTIDE SEQUENCE</scope>
</reference>
<dbReference type="InterPro" id="IPR013815">
    <property type="entry name" value="ATP_grasp_subdomain_1"/>
</dbReference>
<evidence type="ECO:0000313" key="3">
    <source>
        <dbReference type="Proteomes" id="UP000759131"/>
    </source>
</evidence>
<feature type="compositionally biased region" description="Polar residues" evidence="1">
    <location>
        <begin position="16"/>
        <end position="26"/>
    </location>
</feature>
<organism evidence="2">
    <name type="scientific">Medioppia subpectinata</name>
    <dbReference type="NCBI Taxonomy" id="1979941"/>
    <lineage>
        <taxon>Eukaryota</taxon>
        <taxon>Metazoa</taxon>
        <taxon>Ecdysozoa</taxon>
        <taxon>Arthropoda</taxon>
        <taxon>Chelicerata</taxon>
        <taxon>Arachnida</taxon>
        <taxon>Acari</taxon>
        <taxon>Acariformes</taxon>
        <taxon>Sarcoptiformes</taxon>
        <taxon>Oribatida</taxon>
        <taxon>Brachypylina</taxon>
        <taxon>Oppioidea</taxon>
        <taxon>Oppiidae</taxon>
        <taxon>Medioppia</taxon>
    </lineage>
</organism>
<evidence type="ECO:0000256" key="1">
    <source>
        <dbReference type="SAM" id="MobiDB-lite"/>
    </source>
</evidence>
<gene>
    <name evidence="2" type="ORF">OSB1V03_LOCUS4531</name>
</gene>
<dbReference type="Proteomes" id="UP000759131">
    <property type="component" value="Unassembled WGS sequence"/>
</dbReference>
<dbReference type="SUPFAM" id="SSF56059">
    <property type="entry name" value="Glutathione synthetase ATP-binding domain-like"/>
    <property type="match status" value="1"/>
</dbReference>
<dbReference type="GO" id="GO:0005524">
    <property type="term" value="F:ATP binding"/>
    <property type="evidence" value="ECO:0007669"/>
    <property type="project" value="InterPro"/>
</dbReference>